<dbReference type="PANTHER" id="PTHR45772">
    <property type="entry name" value="CONSERVED COMPONENT OF ABC TRANSPORTER FOR NATURAL AMINO ACIDS-RELATED"/>
    <property type="match status" value="1"/>
</dbReference>
<evidence type="ECO:0000313" key="5">
    <source>
        <dbReference type="EMBL" id="MBB3937824.1"/>
    </source>
</evidence>
<dbReference type="GO" id="GO:0005524">
    <property type="term" value="F:ATP binding"/>
    <property type="evidence" value="ECO:0007669"/>
    <property type="project" value="UniProtKB-KW"/>
</dbReference>
<keyword evidence="6" id="KW-1185">Reference proteome</keyword>
<dbReference type="PANTHER" id="PTHR45772:SF3">
    <property type="entry name" value="ABC TRANSPORTER ATP-BINDING PROTEIN"/>
    <property type="match status" value="1"/>
</dbReference>
<feature type="domain" description="ABC transporter" evidence="4">
    <location>
        <begin position="29"/>
        <end position="270"/>
    </location>
</feature>
<evidence type="ECO:0000259" key="4">
    <source>
        <dbReference type="PROSITE" id="PS50893"/>
    </source>
</evidence>
<sequence>MAGATARIDRPGAVPAGASPIAAKGEVVLACRGLRRDFGGFTAVKDVDLDVRHAEVHALIGPNGAGKTTVFNLLTKFLQPTAGTITLMGEDITKTSPSKVARMGLVRSFQISATFPHMSVLENVRVALQRPAGLATQFWRSLSALDRLDARAMELLREVGLEDARHLQAADLSYGRKRVLELATTLALDPKVLLLDEPMAGMGHEDVGTVAAIIKRVAETRAVLMVEHNLKVVADLCDRVTVLQRGEILAAGDYATVSTDERVRTAYMGTDHG</sequence>
<dbReference type="SUPFAM" id="SSF52540">
    <property type="entry name" value="P-loop containing nucleoside triphosphate hydrolases"/>
    <property type="match status" value="1"/>
</dbReference>
<dbReference type="Pfam" id="PF00005">
    <property type="entry name" value="ABC_tran"/>
    <property type="match status" value="1"/>
</dbReference>
<evidence type="ECO:0000256" key="1">
    <source>
        <dbReference type="ARBA" id="ARBA00022448"/>
    </source>
</evidence>
<dbReference type="Gene3D" id="3.40.50.300">
    <property type="entry name" value="P-loop containing nucleotide triphosphate hydrolases"/>
    <property type="match status" value="1"/>
</dbReference>
<evidence type="ECO:0000256" key="3">
    <source>
        <dbReference type="ARBA" id="ARBA00022840"/>
    </source>
</evidence>
<dbReference type="InterPro" id="IPR003439">
    <property type="entry name" value="ABC_transporter-like_ATP-bd"/>
</dbReference>
<comment type="caution">
    <text evidence="5">The sequence shown here is derived from an EMBL/GenBank/DDBJ whole genome shotgun (WGS) entry which is preliminary data.</text>
</comment>
<dbReference type="GO" id="GO:0005886">
    <property type="term" value="C:plasma membrane"/>
    <property type="evidence" value="ECO:0007669"/>
    <property type="project" value="TreeGrafter"/>
</dbReference>
<evidence type="ECO:0000313" key="6">
    <source>
        <dbReference type="Proteomes" id="UP000531216"/>
    </source>
</evidence>
<keyword evidence="3 5" id="KW-0067">ATP-binding</keyword>
<name>A0A7W6BXD1_9HYPH</name>
<dbReference type="CDD" id="cd03219">
    <property type="entry name" value="ABC_Mj1267_LivG_branched"/>
    <property type="match status" value="1"/>
</dbReference>
<dbReference type="EMBL" id="JACIDO010000012">
    <property type="protein sequence ID" value="MBB3937824.1"/>
    <property type="molecule type" value="Genomic_DNA"/>
</dbReference>
<dbReference type="InterPro" id="IPR003593">
    <property type="entry name" value="AAA+_ATPase"/>
</dbReference>
<dbReference type="Proteomes" id="UP000531216">
    <property type="component" value="Unassembled WGS sequence"/>
</dbReference>
<dbReference type="PROSITE" id="PS50893">
    <property type="entry name" value="ABC_TRANSPORTER_2"/>
    <property type="match status" value="1"/>
</dbReference>
<reference evidence="5 6" key="1">
    <citation type="submission" date="2020-08" db="EMBL/GenBank/DDBJ databases">
        <title>Genomic Encyclopedia of Type Strains, Phase IV (KMG-IV): sequencing the most valuable type-strain genomes for metagenomic binning, comparative biology and taxonomic classification.</title>
        <authorList>
            <person name="Goeker M."/>
        </authorList>
    </citation>
    <scope>NUCLEOTIDE SEQUENCE [LARGE SCALE GENOMIC DNA]</scope>
    <source>
        <strain evidence="5 6">DSM 25024</strain>
    </source>
</reference>
<dbReference type="InterPro" id="IPR051120">
    <property type="entry name" value="ABC_AA/LPS_Transport"/>
</dbReference>
<dbReference type="FunFam" id="3.40.50.300:FF:000421">
    <property type="entry name" value="Branched-chain amino acid ABC transporter ATP-binding protein"/>
    <property type="match status" value="1"/>
</dbReference>
<dbReference type="AlphaFoldDB" id="A0A7W6BXD1"/>
<keyword evidence="1" id="KW-0813">Transport</keyword>
<proteinExistence type="predicted"/>
<dbReference type="SMART" id="SM00382">
    <property type="entry name" value="AAA"/>
    <property type="match status" value="1"/>
</dbReference>
<evidence type="ECO:0000256" key="2">
    <source>
        <dbReference type="ARBA" id="ARBA00022741"/>
    </source>
</evidence>
<dbReference type="InterPro" id="IPR027417">
    <property type="entry name" value="P-loop_NTPase"/>
</dbReference>
<protein>
    <submittedName>
        <fullName evidence="5">Branched-chain amino acid transport system ATP-binding protein</fullName>
    </submittedName>
</protein>
<dbReference type="RefSeq" id="WP_090965562.1">
    <property type="nucleotide sequence ID" value="NZ_CP181348.1"/>
</dbReference>
<dbReference type="OrthoDB" id="9780942at2"/>
<accession>A0A7W6BXD1</accession>
<dbReference type="GO" id="GO:0016887">
    <property type="term" value="F:ATP hydrolysis activity"/>
    <property type="evidence" value="ECO:0007669"/>
    <property type="project" value="InterPro"/>
</dbReference>
<organism evidence="5 6">
    <name type="scientific">Aureimonas phyllosphaerae</name>
    <dbReference type="NCBI Taxonomy" id="1166078"/>
    <lineage>
        <taxon>Bacteria</taxon>
        <taxon>Pseudomonadati</taxon>
        <taxon>Pseudomonadota</taxon>
        <taxon>Alphaproteobacteria</taxon>
        <taxon>Hyphomicrobiales</taxon>
        <taxon>Aurantimonadaceae</taxon>
        <taxon>Aureimonas</taxon>
    </lineage>
</organism>
<gene>
    <name evidence="5" type="ORF">GGR05_003993</name>
</gene>
<keyword evidence="2" id="KW-0547">Nucleotide-binding</keyword>